<keyword evidence="19" id="KW-1185">Reference proteome</keyword>
<dbReference type="InterPro" id="IPR011009">
    <property type="entry name" value="Kinase-like_dom_sf"/>
</dbReference>
<dbReference type="PROSITE" id="PS50948">
    <property type="entry name" value="PAN"/>
    <property type="match status" value="1"/>
</dbReference>
<keyword evidence="14" id="KW-0812">Transmembrane</keyword>
<dbReference type="SMART" id="SM00473">
    <property type="entry name" value="PAN_AP"/>
    <property type="match status" value="1"/>
</dbReference>
<keyword evidence="5" id="KW-0732">Signal</keyword>
<proteinExistence type="inferred from homology"/>
<evidence type="ECO:0000256" key="13">
    <source>
        <dbReference type="PIRNR" id="PIRNR000641"/>
    </source>
</evidence>
<dbReference type="PROSITE" id="PS50011">
    <property type="entry name" value="PROTEIN_KINASE_DOM"/>
    <property type="match status" value="1"/>
</dbReference>
<feature type="transmembrane region" description="Helical" evidence="14">
    <location>
        <begin position="426"/>
        <end position="451"/>
    </location>
</feature>
<feature type="domain" description="Apple" evidence="17">
    <location>
        <begin position="340"/>
        <end position="417"/>
    </location>
</feature>
<comment type="catalytic activity">
    <reaction evidence="11 13">
        <text>L-threonyl-[protein] + ATP = O-phospho-L-threonyl-[protein] + ADP + H(+)</text>
        <dbReference type="Rhea" id="RHEA:46608"/>
        <dbReference type="Rhea" id="RHEA-COMP:11060"/>
        <dbReference type="Rhea" id="RHEA-COMP:11605"/>
        <dbReference type="ChEBI" id="CHEBI:15378"/>
        <dbReference type="ChEBI" id="CHEBI:30013"/>
        <dbReference type="ChEBI" id="CHEBI:30616"/>
        <dbReference type="ChEBI" id="CHEBI:61977"/>
        <dbReference type="ChEBI" id="CHEBI:456216"/>
        <dbReference type="EC" id="2.7.11.1"/>
    </reaction>
</comment>
<dbReference type="GO" id="GO:0004674">
    <property type="term" value="F:protein serine/threonine kinase activity"/>
    <property type="evidence" value="ECO:0007669"/>
    <property type="project" value="UniProtKB-KW"/>
</dbReference>
<dbReference type="Gene3D" id="1.10.510.10">
    <property type="entry name" value="Transferase(Phosphotransferase) domain 1"/>
    <property type="match status" value="1"/>
</dbReference>
<keyword evidence="9" id="KW-1015">Disulfide bond</keyword>
<keyword evidence="6 13" id="KW-0547">Nucleotide-binding</keyword>
<evidence type="ECO:0000256" key="4">
    <source>
        <dbReference type="ARBA" id="ARBA00022679"/>
    </source>
</evidence>
<dbReference type="SUPFAM" id="SSF56112">
    <property type="entry name" value="Protein kinase-like (PK-like)"/>
    <property type="match status" value="1"/>
</dbReference>
<reference evidence="18" key="2">
    <citation type="submission" date="2020-08" db="EMBL/GenBank/DDBJ databases">
        <title>Plant Genome Project.</title>
        <authorList>
            <person name="Zhang R.-G."/>
        </authorList>
    </citation>
    <scope>NUCLEOTIDE SEQUENCE</scope>
    <source>
        <strain evidence="18">Huo1</strain>
        <tissue evidence="18">Leaf</tissue>
    </source>
</reference>
<dbReference type="InterPro" id="IPR024171">
    <property type="entry name" value="SRK-like_kinase"/>
</dbReference>
<dbReference type="InterPro" id="IPR000719">
    <property type="entry name" value="Prot_kinase_dom"/>
</dbReference>
<dbReference type="PIRSF" id="PIRSF000641">
    <property type="entry name" value="SRK"/>
    <property type="match status" value="1"/>
</dbReference>
<dbReference type="CDD" id="cd14066">
    <property type="entry name" value="STKc_IRAK"/>
    <property type="match status" value="1"/>
</dbReference>
<dbReference type="SUPFAM" id="SSF51110">
    <property type="entry name" value="alpha-D-mannose-specific plant lectins"/>
    <property type="match status" value="1"/>
</dbReference>
<dbReference type="SMART" id="SM00108">
    <property type="entry name" value="B_lectin"/>
    <property type="match status" value="1"/>
</dbReference>
<dbReference type="Pfam" id="PF01453">
    <property type="entry name" value="B_lectin"/>
    <property type="match status" value="1"/>
</dbReference>
<evidence type="ECO:0000256" key="2">
    <source>
        <dbReference type="ARBA" id="ARBA00022475"/>
    </source>
</evidence>
<dbReference type="Gene3D" id="3.30.200.20">
    <property type="entry name" value="Phosphorylase Kinase, domain 1"/>
    <property type="match status" value="1"/>
</dbReference>
<dbReference type="EMBL" id="PNBA02000021">
    <property type="protein sequence ID" value="KAG6386936.1"/>
    <property type="molecule type" value="Genomic_DNA"/>
</dbReference>
<dbReference type="InterPro" id="IPR036426">
    <property type="entry name" value="Bulb-type_lectin_dom_sf"/>
</dbReference>
<dbReference type="InterPro" id="IPR003609">
    <property type="entry name" value="Pan_app"/>
</dbReference>
<dbReference type="PROSITE" id="PS50927">
    <property type="entry name" value="BULB_LECTIN"/>
    <property type="match status" value="1"/>
</dbReference>
<keyword evidence="7 13" id="KW-0418">Kinase</keyword>
<dbReference type="Pfam" id="PF08276">
    <property type="entry name" value="PAN_2"/>
    <property type="match status" value="1"/>
</dbReference>
<keyword evidence="14" id="KW-1133">Transmembrane helix</keyword>
<dbReference type="PANTHER" id="PTHR27002">
    <property type="entry name" value="RECEPTOR-LIKE SERINE/THREONINE-PROTEIN KINASE SD1-8"/>
    <property type="match status" value="1"/>
</dbReference>
<evidence type="ECO:0000256" key="6">
    <source>
        <dbReference type="ARBA" id="ARBA00022741"/>
    </source>
</evidence>
<evidence type="ECO:0000259" key="17">
    <source>
        <dbReference type="PROSITE" id="PS50948"/>
    </source>
</evidence>
<dbReference type="FunFam" id="3.30.200.20:FF:000195">
    <property type="entry name" value="G-type lectin S-receptor-like serine/threonine-protein kinase"/>
    <property type="match status" value="1"/>
</dbReference>
<evidence type="ECO:0000256" key="10">
    <source>
        <dbReference type="ARBA" id="ARBA00023180"/>
    </source>
</evidence>
<evidence type="ECO:0000256" key="12">
    <source>
        <dbReference type="ARBA" id="ARBA00048679"/>
    </source>
</evidence>
<dbReference type="Pfam" id="PF00954">
    <property type="entry name" value="S_locus_glycop"/>
    <property type="match status" value="1"/>
</dbReference>
<evidence type="ECO:0000259" key="15">
    <source>
        <dbReference type="PROSITE" id="PS50011"/>
    </source>
</evidence>
<gene>
    <name evidence="18" type="ORF">SASPL_152116</name>
</gene>
<comment type="catalytic activity">
    <reaction evidence="12 13">
        <text>L-seryl-[protein] + ATP = O-phospho-L-seryl-[protein] + ADP + H(+)</text>
        <dbReference type="Rhea" id="RHEA:17989"/>
        <dbReference type="Rhea" id="RHEA-COMP:9863"/>
        <dbReference type="Rhea" id="RHEA-COMP:11604"/>
        <dbReference type="ChEBI" id="CHEBI:15378"/>
        <dbReference type="ChEBI" id="CHEBI:29999"/>
        <dbReference type="ChEBI" id="CHEBI:30616"/>
        <dbReference type="ChEBI" id="CHEBI:83421"/>
        <dbReference type="ChEBI" id="CHEBI:456216"/>
        <dbReference type="EC" id="2.7.11.1"/>
    </reaction>
</comment>
<accession>A0A8X8Z012</accession>
<evidence type="ECO:0000256" key="11">
    <source>
        <dbReference type="ARBA" id="ARBA00047899"/>
    </source>
</evidence>
<dbReference type="CDD" id="cd00028">
    <property type="entry name" value="B_lectin"/>
    <property type="match status" value="1"/>
</dbReference>
<sequence length="794" mass="89298">MNSRSSCVCYGSDTLLLGQTLLLNQTLVSKGGIFELGFFSPPNSNNYYLGIWYYNKTVPLQTVVWVFNRDTPISFYNNKPRLQFLSDDSSVLCLNVENTILRCLGGSSNISEAVILDSGNFMLRNDSGGILWQSFDYLTDTLLPAMKRAYTSPIYSDIYSWRNSTDPAMERAYTSPIYSDIYSWRNSIDPAKGNYFLLLDESPSLLSVNPVKNVGWERGICSSTLFDHSSFSNSHILALHSTDIGEYDTLYFYNKSMLLSRIVIGYDGQLTGFAWSEARQDWIVVASTTHRSCWSNTICDARYSPACRCLDGFVPRDQHQWDLSDFSNGCHRKIILPLQCDERKFRFIKVTVARLPANRKHWTASNDLCRLACLKNCSCSAYAYGTEGACLWYTGDLLALETTSNTSAGVVIYIRTESSHNAHTRILLIVALTVSIASVLIISCLCFCYIWPKLKTKDSGKTNQDLLLLDLNSDGSFRNKDGEAEDGWHELPIFSLGSIAASTNNFSITSKLGQGGFGPVYKGELANGQFVAVKRLSKRSRQGLEEFRNEMQLIAKLQHTNLVRILGCCDEKDEMILVYEYMPNKSLDCFLFAPSQKEVLDWNKRIHIISGIAQGLLYLHQYSRLRIVHRDLKASNILLDADMNPKISDFGLARIFGGNESQANTKRIVGTYGYMSPEYAMEGLFSVKSDVFAFGAWDLWKKGCVDELVDPTLELLKSWSSVAMRYVQISLLCVEENPVDRPVISDVVAMLNNDKRAIQSPTNPTFTVGRALVAQREAEICSIQDMTMSHVEAR</sequence>
<dbReference type="SMART" id="SM00220">
    <property type="entry name" value="S_TKc"/>
    <property type="match status" value="1"/>
</dbReference>
<dbReference type="GO" id="GO:0048544">
    <property type="term" value="P:recognition of pollen"/>
    <property type="evidence" value="ECO:0007669"/>
    <property type="project" value="InterPro"/>
</dbReference>
<dbReference type="InterPro" id="IPR008271">
    <property type="entry name" value="Ser/Thr_kinase_AS"/>
</dbReference>
<dbReference type="EC" id="2.7.11.1" evidence="13"/>
<keyword evidence="10" id="KW-0325">Glycoprotein</keyword>
<keyword evidence="8 13" id="KW-0067">ATP-binding</keyword>
<evidence type="ECO:0000259" key="16">
    <source>
        <dbReference type="PROSITE" id="PS50927"/>
    </source>
</evidence>
<evidence type="ECO:0000313" key="18">
    <source>
        <dbReference type="EMBL" id="KAG6386936.1"/>
    </source>
</evidence>
<dbReference type="PANTHER" id="PTHR27002:SF1084">
    <property type="entry name" value="NON-SPECIFIC SERINE_THREONINE PROTEIN KINASE"/>
    <property type="match status" value="1"/>
</dbReference>
<evidence type="ECO:0000256" key="8">
    <source>
        <dbReference type="ARBA" id="ARBA00022840"/>
    </source>
</evidence>
<name>A0A8X8Z012_SALSN</name>
<dbReference type="GO" id="GO:0005886">
    <property type="term" value="C:plasma membrane"/>
    <property type="evidence" value="ECO:0007669"/>
    <property type="project" value="UniProtKB-SubCell"/>
</dbReference>
<feature type="domain" description="Protein kinase" evidence="15">
    <location>
        <begin position="506"/>
        <end position="766"/>
    </location>
</feature>
<feature type="domain" description="Bulb-type lectin" evidence="16">
    <location>
        <begin position="12"/>
        <end position="136"/>
    </location>
</feature>
<dbReference type="PROSITE" id="PS00108">
    <property type="entry name" value="PROTEIN_KINASE_ST"/>
    <property type="match status" value="1"/>
</dbReference>
<comment type="caution">
    <text evidence="18">The sequence shown here is derived from an EMBL/GenBank/DDBJ whole genome shotgun (WGS) entry which is preliminary data.</text>
</comment>
<comment type="similarity">
    <text evidence="13">Belongs to the protein kinase superfamily. Ser/Thr protein kinase family.</text>
</comment>
<comment type="subcellular location">
    <subcellularLocation>
        <location evidence="1">Cell membrane</location>
        <topology evidence="1">Single-pass type I membrane protein</topology>
    </subcellularLocation>
</comment>
<evidence type="ECO:0000256" key="1">
    <source>
        <dbReference type="ARBA" id="ARBA00004251"/>
    </source>
</evidence>
<dbReference type="InterPro" id="IPR001480">
    <property type="entry name" value="Bulb-type_lectin_dom"/>
</dbReference>
<dbReference type="Pfam" id="PF00069">
    <property type="entry name" value="Pkinase"/>
    <property type="match status" value="1"/>
</dbReference>
<keyword evidence="4 13" id="KW-0808">Transferase</keyword>
<evidence type="ECO:0000256" key="9">
    <source>
        <dbReference type="ARBA" id="ARBA00023157"/>
    </source>
</evidence>
<reference evidence="18" key="1">
    <citation type="submission" date="2018-01" db="EMBL/GenBank/DDBJ databases">
        <authorList>
            <person name="Mao J.F."/>
        </authorList>
    </citation>
    <scope>NUCLEOTIDE SEQUENCE</scope>
    <source>
        <strain evidence="18">Huo1</strain>
        <tissue evidence="18">Leaf</tissue>
    </source>
</reference>
<dbReference type="Proteomes" id="UP000298416">
    <property type="component" value="Unassembled WGS sequence"/>
</dbReference>
<keyword evidence="3 13" id="KW-0723">Serine/threonine-protein kinase</keyword>
<dbReference type="InterPro" id="IPR000858">
    <property type="entry name" value="S_locus_glycoprot_dom"/>
</dbReference>
<evidence type="ECO:0000256" key="3">
    <source>
        <dbReference type="ARBA" id="ARBA00022527"/>
    </source>
</evidence>
<evidence type="ECO:0000256" key="7">
    <source>
        <dbReference type="ARBA" id="ARBA00022777"/>
    </source>
</evidence>
<evidence type="ECO:0000256" key="14">
    <source>
        <dbReference type="SAM" id="Phobius"/>
    </source>
</evidence>
<organism evidence="18">
    <name type="scientific">Salvia splendens</name>
    <name type="common">Scarlet sage</name>
    <dbReference type="NCBI Taxonomy" id="180675"/>
    <lineage>
        <taxon>Eukaryota</taxon>
        <taxon>Viridiplantae</taxon>
        <taxon>Streptophyta</taxon>
        <taxon>Embryophyta</taxon>
        <taxon>Tracheophyta</taxon>
        <taxon>Spermatophyta</taxon>
        <taxon>Magnoliopsida</taxon>
        <taxon>eudicotyledons</taxon>
        <taxon>Gunneridae</taxon>
        <taxon>Pentapetalae</taxon>
        <taxon>asterids</taxon>
        <taxon>lamiids</taxon>
        <taxon>Lamiales</taxon>
        <taxon>Lamiaceae</taxon>
        <taxon>Nepetoideae</taxon>
        <taxon>Mentheae</taxon>
        <taxon>Salviinae</taxon>
        <taxon>Salvia</taxon>
        <taxon>Salvia subgen. Calosphace</taxon>
        <taxon>core Calosphace</taxon>
    </lineage>
</organism>
<dbReference type="AlphaFoldDB" id="A0A8X8Z012"/>
<dbReference type="CDD" id="cd01098">
    <property type="entry name" value="PAN_AP_plant"/>
    <property type="match status" value="1"/>
</dbReference>
<evidence type="ECO:0000256" key="5">
    <source>
        <dbReference type="ARBA" id="ARBA00022729"/>
    </source>
</evidence>
<evidence type="ECO:0000313" key="19">
    <source>
        <dbReference type="Proteomes" id="UP000298416"/>
    </source>
</evidence>
<dbReference type="Gene3D" id="2.90.10.10">
    <property type="entry name" value="Bulb-type lectin domain"/>
    <property type="match status" value="1"/>
</dbReference>
<protein>
    <recommendedName>
        <fullName evidence="13">Receptor-like serine/threonine-protein kinase</fullName>
        <ecNumber evidence="13">2.7.11.1</ecNumber>
    </recommendedName>
</protein>
<dbReference type="GO" id="GO:0005524">
    <property type="term" value="F:ATP binding"/>
    <property type="evidence" value="ECO:0007669"/>
    <property type="project" value="UniProtKB-KW"/>
</dbReference>
<keyword evidence="2" id="KW-1003">Cell membrane</keyword>
<dbReference type="FunFam" id="1.10.510.10:FF:001019">
    <property type="entry name" value="G-type lectin S-receptor-like serine/threonine-protein kinase B120"/>
    <property type="match status" value="1"/>
</dbReference>
<keyword evidence="14" id="KW-0472">Membrane</keyword>